<dbReference type="InterPro" id="IPR003599">
    <property type="entry name" value="Ig_sub"/>
</dbReference>
<dbReference type="Pfam" id="PF13927">
    <property type="entry name" value="Ig_3"/>
    <property type="match status" value="1"/>
</dbReference>
<feature type="domain" description="Ig-like" evidence="2">
    <location>
        <begin position="82"/>
        <end position="179"/>
    </location>
</feature>
<name>A0ABM1LDQ2_GEKJA</name>
<dbReference type="InterPro" id="IPR007110">
    <property type="entry name" value="Ig-like_dom"/>
</dbReference>
<dbReference type="Gene3D" id="2.60.40.10">
    <property type="entry name" value="Immunoglobulins"/>
    <property type="match status" value="3"/>
</dbReference>
<evidence type="ECO:0000256" key="1">
    <source>
        <dbReference type="ARBA" id="ARBA00023319"/>
    </source>
</evidence>
<reference evidence="4" key="1">
    <citation type="submission" date="2025-08" db="UniProtKB">
        <authorList>
            <consortium name="RefSeq"/>
        </authorList>
    </citation>
    <scope>IDENTIFICATION</scope>
</reference>
<dbReference type="PANTHER" id="PTHR10075">
    <property type="entry name" value="BASIGIN RELATED"/>
    <property type="match status" value="1"/>
</dbReference>
<dbReference type="RefSeq" id="XP_015284089.1">
    <property type="nucleotide sequence ID" value="XM_015428603.1"/>
</dbReference>
<gene>
    <name evidence="4" type="primary">LOC107125149</name>
</gene>
<dbReference type="GeneID" id="107125149"/>
<dbReference type="InterPro" id="IPR036179">
    <property type="entry name" value="Ig-like_dom_sf"/>
</dbReference>
<protein>
    <submittedName>
        <fullName evidence="4">Inactive tyrosine-protein kinase 7-like</fullName>
    </submittedName>
</protein>
<dbReference type="SUPFAM" id="SSF48726">
    <property type="entry name" value="Immunoglobulin"/>
    <property type="match status" value="3"/>
</dbReference>
<dbReference type="Pfam" id="PF07679">
    <property type="entry name" value="I-set"/>
    <property type="match status" value="1"/>
</dbReference>
<dbReference type="PROSITE" id="PS50835">
    <property type="entry name" value="IG_LIKE"/>
    <property type="match status" value="3"/>
</dbReference>
<dbReference type="InterPro" id="IPR013783">
    <property type="entry name" value="Ig-like_fold"/>
</dbReference>
<dbReference type="SMART" id="SM00408">
    <property type="entry name" value="IGc2"/>
    <property type="match status" value="2"/>
</dbReference>
<evidence type="ECO:0000313" key="4">
    <source>
        <dbReference type="RefSeq" id="XP_015284089.1"/>
    </source>
</evidence>
<dbReference type="CDD" id="cd00096">
    <property type="entry name" value="Ig"/>
    <property type="match status" value="1"/>
</dbReference>
<dbReference type="InterPro" id="IPR003598">
    <property type="entry name" value="Ig_sub2"/>
</dbReference>
<keyword evidence="3" id="KW-1185">Reference proteome</keyword>
<evidence type="ECO:0000313" key="3">
    <source>
        <dbReference type="Proteomes" id="UP000694871"/>
    </source>
</evidence>
<dbReference type="InterPro" id="IPR013098">
    <property type="entry name" value="Ig_I-set"/>
</dbReference>
<accession>A0ABM1LDQ2</accession>
<sequence length="226" mass="25455">ESFPRPVIVPENQIVNKNEEAVFHCQFTAEPPPTQEWLFDGKIISNMSRTVVLSNGSLLIPQVKLRNVGVYKCVGRGQRGKPVILEATLQLAEIHDMVSLEPKTFIDNTEQRVVCYTPRGVPEPHIWWERNGVRVPTTGRVRQEAEELIFEGIVEKDAGIYTCHAANKAGGKKQDQIITVATKPTWVIKPKDVQLEEGKPAYLHCLSKASLKPSITWYRNGFLISE</sequence>
<dbReference type="PANTHER" id="PTHR10075:SF103">
    <property type="entry name" value="ROUNDABOUT HOMOLOG 4"/>
    <property type="match status" value="1"/>
</dbReference>
<dbReference type="SMART" id="SM00409">
    <property type="entry name" value="IG"/>
    <property type="match status" value="2"/>
</dbReference>
<keyword evidence="1" id="KW-0393">Immunoglobulin domain</keyword>
<proteinExistence type="predicted"/>
<feature type="domain" description="Ig-like" evidence="2">
    <location>
        <begin position="184"/>
        <end position="226"/>
    </location>
</feature>
<organism evidence="3 4">
    <name type="scientific">Gekko japonicus</name>
    <name type="common">Schlegel's Japanese gecko</name>
    <dbReference type="NCBI Taxonomy" id="146911"/>
    <lineage>
        <taxon>Eukaryota</taxon>
        <taxon>Metazoa</taxon>
        <taxon>Chordata</taxon>
        <taxon>Craniata</taxon>
        <taxon>Vertebrata</taxon>
        <taxon>Euteleostomi</taxon>
        <taxon>Lepidosauria</taxon>
        <taxon>Squamata</taxon>
        <taxon>Bifurcata</taxon>
        <taxon>Gekkota</taxon>
        <taxon>Gekkonidae</taxon>
        <taxon>Gekkoninae</taxon>
        <taxon>Gekko</taxon>
    </lineage>
</organism>
<feature type="domain" description="Ig-like" evidence="2">
    <location>
        <begin position="4"/>
        <end position="73"/>
    </location>
</feature>
<feature type="non-terminal residue" evidence="4">
    <location>
        <position position="1"/>
    </location>
</feature>
<dbReference type="Proteomes" id="UP000694871">
    <property type="component" value="Unplaced"/>
</dbReference>
<feature type="non-terminal residue" evidence="4">
    <location>
        <position position="226"/>
    </location>
</feature>
<evidence type="ECO:0000259" key="2">
    <source>
        <dbReference type="PROSITE" id="PS50835"/>
    </source>
</evidence>